<reference evidence="1 2" key="1">
    <citation type="submission" date="2020-08" db="EMBL/GenBank/DDBJ databases">
        <title>Sequencing the genomes of 1000 actinobacteria strains.</title>
        <authorList>
            <person name="Klenk H.-P."/>
        </authorList>
    </citation>
    <scope>NUCLEOTIDE SEQUENCE [LARGE SCALE GENOMIC DNA]</scope>
    <source>
        <strain evidence="1 2">DSM 45362</strain>
    </source>
</reference>
<comment type="caution">
    <text evidence="1">The sequence shown here is derived from an EMBL/GenBank/DDBJ whole genome shotgun (WGS) entry which is preliminary data.</text>
</comment>
<dbReference type="RefSeq" id="WP_184834698.1">
    <property type="nucleotide sequence ID" value="NZ_JACHMN010000002.1"/>
</dbReference>
<sequence>MPHSPYAVLLDAEPPSAPDATLDLPPGIDVDALAEALDAVFADAPDVDQVAVLVGGQTIGGCSRARLIGAARGFGDSDGAVLPGRPRYQIIQLSCESCDFTMVRIHIDHRSMPLCRNGHGPVRRVSVDPAGA</sequence>
<dbReference type="EMBL" id="JACHMN010000002">
    <property type="protein sequence ID" value="MBB5868624.1"/>
    <property type="molecule type" value="Genomic_DNA"/>
</dbReference>
<gene>
    <name evidence="1" type="ORF">F4553_002003</name>
</gene>
<accession>A0A841BK28</accession>
<keyword evidence="2" id="KW-1185">Reference proteome</keyword>
<protein>
    <submittedName>
        <fullName evidence="1">Uncharacterized protein</fullName>
    </submittedName>
</protein>
<name>A0A841BK28_9ACTN</name>
<organism evidence="1 2">
    <name type="scientific">Allocatelliglobosispora scoriae</name>
    <dbReference type="NCBI Taxonomy" id="643052"/>
    <lineage>
        <taxon>Bacteria</taxon>
        <taxon>Bacillati</taxon>
        <taxon>Actinomycetota</taxon>
        <taxon>Actinomycetes</taxon>
        <taxon>Micromonosporales</taxon>
        <taxon>Micromonosporaceae</taxon>
        <taxon>Allocatelliglobosispora</taxon>
    </lineage>
</organism>
<evidence type="ECO:0000313" key="1">
    <source>
        <dbReference type="EMBL" id="MBB5868624.1"/>
    </source>
</evidence>
<dbReference type="Proteomes" id="UP000587527">
    <property type="component" value="Unassembled WGS sequence"/>
</dbReference>
<dbReference type="AlphaFoldDB" id="A0A841BK28"/>
<proteinExistence type="predicted"/>
<evidence type="ECO:0000313" key="2">
    <source>
        <dbReference type="Proteomes" id="UP000587527"/>
    </source>
</evidence>